<reference evidence="7" key="1">
    <citation type="submission" date="2018-02" db="EMBL/GenBank/DDBJ databases">
        <authorList>
            <person name="Cohen D.B."/>
            <person name="Kent A.D."/>
        </authorList>
    </citation>
    <scope>NUCLEOTIDE SEQUENCE</scope>
</reference>
<feature type="transmembrane region" description="Helical" evidence="6">
    <location>
        <begin position="109"/>
        <end position="127"/>
    </location>
</feature>
<organism evidence="7">
    <name type="scientific">Fagus sylvatica</name>
    <name type="common">Beechnut</name>
    <dbReference type="NCBI Taxonomy" id="28930"/>
    <lineage>
        <taxon>Eukaryota</taxon>
        <taxon>Viridiplantae</taxon>
        <taxon>Streptophyta</taxon>
        <taxon>Embryophyta</taxon>
        <taxon>Tracheophyta</taxon>
        <taxon>Spermatophyta</taxon>
        <taxon>Magnoliopsida</taxon>
        <taxon>eudicotyledons</taxon>
        <taxon>Gunneridae</taxon>
        <taxon>Pentapetalae</taxon>
        <taxon>rosids</taxon>
        <taxon>fabids</taxon>
        <taxon>Fagales</taxon>
        <taxon>Fagaceae</taxon>
        <taxon>Fagus</taxon>
    </lineage>
</organism>
<dbReference type="EMBL" id="OIVN01001258">
    <property type="protein sequence ID" value="SPC91850.1"/>
    <property type="molecule type" value="Genomic_DNA"/>
</dbReference>
<feature type="transmembrane region" description="Helical" evidence="6">
    <location>
        <begin position="22"/>
        <end position="46"/>
    </location>
</feature>
<gene>
    <name evidence="7" type="ORF">FSB_LOCUS19732</name>
</gene>
<keyword evidence="5 6" id="KW-0472">Membrane</keyword>
<proteinExistence type="inferred from homology"/>
<dbReference type="Pfam" id="PF00854">
    <property type="entry name" value="PTR2"/>
    <property type="match status" value="1"/>
</dbReference>
<evidence type="ECO:0000256" key="6">
    <source>
        <dbReference type="SAM" id="Phobius"/>
    </source>
</evidence>
<dbReference type="InterPro" id="IPR036259">
    <property type="entry name" value="MFS_trans_sf"/>
</dbReference>
<evidence type="ECO:0000256" key="5">
    <source>
        <dbReference type="ARBA" id="ARBA00023136"/>
    </source>
</evidence>
<comment type="similarity">
    <text evidence="2">Belongs to the major facilitator superfamily. Proton-dependent oligopeptide transporter (POT/PTR) (TC 2.A.17) family.</text>
</comment>
<feature type="transmembrane region" description="Helical" evidence="6">
    <location>
        <begin position="58"/>
        <end position="78"/>
    </location>
</feature>
<keyword evidence="4 6" id="KW-1133">Transmembrane helix</keyword>
<evidence type="ECO:0000256" key="3">
    <source>
        <dbReference type="ARBA" id="ARBA00022692"/>
    </source>
</evidence>
<dbReference type="AlphaFoldDB" id="A0A2N9FXL4"/>
<accession>A0A2N9FXL4</accession>
<evidence type="ECO:0000256" key="4">
    <source>
        <dbReference type="ARBA" id="ARBA00022989"/>
    </source>
</evidence>
<evidence type="ECO:0000313" key="7">
    <source>
        <dbReference type="EMBL" id="SPC91850.1"/>
    </source>
</evidence>
<evidence type="ECO:0000256" key="1">
    <source>
        <dbReference type="ARBA" id="ARBA00004141"/>
    </source>
</evidence>
<dbReference type="InterPro" id="IPR000109">
    <property type="entry name" value="POT_fam"/>
</dbReference>
<dbReference type="GO" id="GO:0022857">
    <property type="term" value="F:transmembrane transporter activity"/>
    <property type="evidence" value="ECO:0007669"/>
    <property type="project" value="InterPro"/>
</dbReference>
<dbReference type="GO" id="GO:0016020">
    <property type="term" value="C:membrane"/>
    <property type="evidence" value="ECO:0007669"/>
    <property type="project" value="UniProtKB-SubCell"/>
</dbReference>
<dbReference type="Gene3D" id="1.20.1250.20">
    <property type="entry name" value="MFS general substrate transporter like domains"/>
    <property type="match status" value="1"/>
</dbReference>
<dbReference type="PANTHER" id="PTHR11654">
    <property type="entry name" value="OLIGOPEPTIDE TRANSPORTER-RELATED"/>
    <property type="match status" value="1"/>
</dbReference>
<name>A0A2N9FXL4_FAGSY</name>
<evidence type="ECO:0000256" key="2">
    <source>
        <dbReference type="ARBA" id="ARBA00005982"/>
    </source>
</evidence>
<comment type="subcellular location">
    <subcellularLocation>
        <location evidence="1">Membrane</location>
        <topology evidence="1">Multi-pass membrane protein</topology>
    </subcellularLocation>
</comment>
<keyword evidence="3 6" id="KW-0812">Transmembrane</keyword>
<sequence length="162" mass="18609">MAIASRKRRNQADKNPMQPLSLFWLSFQFGNFGIADMFTVVGLLELPYREAPTGIRSLSISFAYLSLSFGYFLSSILVDLINSITKRITPSKQGWLNGDNLNDNNLNHFYWFLAILGSLNSANYLYWASWFKYKKDNSESGIKSRTQNGSFYNIEETTQMLK</sequence>
<protein>
    <submittedName>
        <fullName evidence="7">Uncharacterized protein</fullName>
    </submittedName>
</protein>